<keyword evidence="2" id="KW-0653">Protein transport</keyword>
<reference evidence="6 7" key="1">
    <citation type="submission" date="2024-08" db="EMBL/GenBank/DDBJ databases">
        <authorList>
            <person name="Lu H."/>
        </authorList>
    </citation>
    <scope>NUCLEOTIDE SEQUENCE [LARGE SCALE GENOMIC DNA]</scope>
    <source>
        <strain evidence="6 7">DXS20W</strain>
    </source>
</reference>
<dbReference type="InterPro" id="IPR036670">
    <property type="entry name" value="SecA_X-link_sf"/>
</dbReference>
<dbReference type="Gene3D" id="3.90.1440.10">
    <property type="entry name" value="SecA, preprotein cross-linking domain"/>
    <property type="match status" value="1"/>
</dbReference>
<dbReference type="SUPFAM" id="SSF81767">
    <property type="entry name" value="Pre-protein crosslinking domain of SecA"/>
    <property type="match status" value="1"/>
</dbReference>
<sequence>MASDLTLAPPWCPPRERQPAPRGLAPRPAERAAEVAALRTAVDAALPHVFDPAASLRDAGHALRRALNREDTAAEHAALAQGLAAAQAAWQLPPALVDAACHLVLQGAVPLPRAAERHPALALAAAAWAASGRPCMLVTADDEAAAQASRALLPRFTALGLNAAPAGSDANGAALRRAYATDVVIVPARRLAADLARDRRERGSGDAQRLEARLQGEAGAGLLVTRGVFAVLIDELDRVLFDDAVNPVLLSVPDDSTALGEALLQARHAVDALQAAQHYTLSAEQGLWWTPAGATLATELIAQLPPLWRQTERGEWLLRQALAVRDLLQPGRDYTVAGPQVHLDDSIGRTLPDRTLMPHLTQAVQARAGLALSPVTRATDRTSVLGLAASAHRLGGAAVDLQGLAAPLWRQHGLLAAPAKAEAPLRTRSEACADDAAWQARIQAAFGAPAGVHRLFVLRQLASAARFADLPGAKAEAWVLAGLGPQRVLAQRREADEAEGRAPATRIEVLFIEPLEGPRAEAQFLARVRDAAPDAAIDACVLLHPQARWVEQALGPLAGALRAACRGWPARAARLLDVTLALLRWQTTRQQARSLHAQAQREHQLKLQLSFAGASAAPPPPTPEPSRRTP</sequence>
<dbReference type="SUPFAM" id="SSF52540">
    <property type="entry name" value="P-loop containing nucleoside triphosphate hydrolases"/>
    <property type="match status" value="1"/>
</dbReference>
<dbReference type="PROSITE" id="PS51196">
    <property type="entry name" value="SECA_MOTOR_DEAD"/>
    <property type="match status" value="1"/>
</dbReference>
<dbReference type="RefSeq" id="WP_394511429.1">
    <property type="nucleotide sequence ID" value="NZ_JBIGHX010000004.1"/>
</dbReference>
<evidence type="ECO:0000256" key="3">
    <source>
        <dbReference type="ARBA" id="ARBA00023010"/>
    </source>
</evidence>
<feature type="region of interest" description="Disordered" evidence="4">
    <location>
        <begin position="1"/>
        <end position="29"/>
    </location>
</feature>
<keyword evidence="3" id="KW-0811">Translocation</keyword>
<feature type="domain" description="SecA family profile" evidence="5">
    <location>
        <begin position="1"/>
        <end position="630"/>
    </location>
</feature>
<dbReference type="InterPro" id="IPR014018">
    <property type="entry name" value="SecA_motor_DEAD"/>
</dbReference>
<dbReference type="PANTHER" id="PTHR30612">
    <property type="entry name" value="SECA INNER MEMBRANE COMPONENT OF SEC PROTEIN SECRETION SYSTEM"/>
    <property type="match status" value="1"/>
</dbReference>
<keyword evidence="7" id="KW-1185">Reference proteome</keyword>
<evidence type="ECO:0000313" key="7">
    <source>
        <dbReference type="Proteomes" id="UP001606302"/>
    </source>
</evidence>
<evidence type="ECO:0000313" key="6">
    <source>
        <dbReference type="EMBL" id="MFG6462561.1"/>
    </source>
</evidence>
<evidence type="ECO:0000256" key="1">
    <source>
        <dbReference type="ARBA" id="ARBA00022475"/>
    </source>
</evidence>
<dbReference type="PANTHER" id="PTHR30612:SF0">
    <property type="entry name" value="CHLOROPLAST PROTEIN-TRANSPORTING ATPASE"/>
    <property type="match status" value="1"/>
</dbReference>
<dbReference type="InterPro" id="IPR000185">
    <property type="entry name" value="SecA"/>
</dbReference>
<dbReference type="Pfam" id="PF07517">
    <property type="entry name" value="SecA_DEAD"/>
    <property type="match status" value="1"/>
</dbReference>
<dbReference type="Gene3D" id="3.40.50.300">
    <property type="entry name" value="P-loop containing nucleotide triphosphate hydrolases"/>
    <property type="match status" value="1"/>
</dbReference>
<keyword evidence="1" id="KW-1003">Cell membrane</keyword>
<dbReference type="EMBL" id="JBIGHX010000004">
    <property type="protein sequence ID" value="MFG6462561.1"/>
    <property type="molecule type" value="Genomic_DNA"/>
</dbReference>
<dbReference type="Proteomes" id="UP001606302">
    <property type="component" value="Unassembled WGS sequence"/>
</dbReference>
<comment type="caution">
    <text evidence="6">The sequence shown here is derived from an EMBL/GenBank/DDBJ whole genome shotgun (WGS) entry which is preliminary data.</text>
</comment>
<keyword evidence="1" id="KW-0472">Membrane</keyword>
<accession>A0ABW7GKR8</accession>
<name>A0ABW7GKR8_9BURK</name>
<evidence type="ECO:0000256" key="2">
    <source>
        <dbReference type="ARBA" id="ARBA00022927"/>
    </source>
</evidence>
<gene>
    <name evidence="6" type="ORF">ACG04Q_13360</name>
</gene>
<dbReference type="InterPro" id="IPR027417">
    <property type="entry name" value="P-loop_NTPase"/>
</dbReference>
<protein>
    <recommendedName>
        <fullName evidence="5">SecA family profile domain-containing protein</fullName>
    </recommendedName>
</protein>
<dbReference type="SMART" id="SM00957">
    <property type="entry name" value="SecA_DEAD"/>
    <property type="match status" value="1"/>
</dbReference>
<keyword evidence="2" id="KW-0813">Transport</keyword>
<organism evidence="6 7">
    <name type="scientific">Pelomonas lactea</name>
    <dbReference type="NCBI Taxonomy" id="3299030"/>
    <lineage>
        <taxon>Bacteria</taxon>
        <taxon>Pseudomonadati</taxon>
        <taxon>Pseudomonadota</taxon>
        <taxon>Betaproteobacteria</taxon>
        <taxon>Burkholderiales</taxon>
        <taxon>Sphaerotilaceae</taxon>
        <taxon>Roseateles</taxon>
    </lineage>
</organism>
<dbReference type="InterPro" id="IPR011115">
    <property type="entry name" value="SecA_DEAD"/>
</dbReference>
<evidence type="ECO:0000259" key="5">
    <source>
        <dbReference type="PROSITE" id="PS51196"/>
    </source>
</evidence>
<proteinExistence type="predicted"/>
<evidence type="ECO:0000256" key="4">
    <source>
        <dbReference type="SAM" id="MobiDB-lite"/>
    </source>
</evidence>
<feature type="region of interest" description="Disordered" evidence="4">
    <location>
        <begin position="608"/>
        <end position="630"/>
    </location>
</feature>